<dbReference type="RefSeq" id="WP_002179967.1">
    <property type="nucleotide sequence ID" value="NZ_JQRC01000247.1"/>
</dbReference>
<name>M6VS68_9LEPT</name>
<reference evidence="1 2" key="1">
    <citation type="submission" date="2013-01" db="EMBL/GenBank/DDBJ databases">
        <authorList>
            <person name="Harkins D.M."/>
            <person name="Durkin A.S."/>
            <person name="Brinkac L.M."/>
            <person name="Haft D.H."/>
            <person name="Selengut J.D."/>
            <person name="Sanka R."/>
            <person name="DePew J."/>
            <person name="Purushe J."/>
            <person name="Matthias M.A."/>
            <person name="Vinetz J.M."/>
            <person name="Sutton G.G."/>
            <person name="Nierman W.C."/>
            <person name="Fouts D.E."/>
        </authorList>
    </citation>
    <scope>NUCLEOTIDE SEQUENCE [LARGE SCALE GENOMIC DNA]</scope>
    <source>
        <strain evidence="1 2">HAI1536</strain>
    </source>
</reference>
<evidence type="ECO:0000313" key="1">
    <source>
        <dbReference type="EMBL" id="EMO52438.1"/>
    </source>
</evidence>
<comment type="caution">
    <text evidence="1">The sequence shown here is derived from an EMBL/GenBank/DDBJ whole genome shotgun (WGS) entry which is preliminary data.</text>
</comment>
<organism evidence="1 2">
    <name type="scientific">Leptospira noguchii</name>
    <dbReference type="NCBI Taxonomy" id="28182"/>
    <lineage>
        <taxon>Bacteria</taxon>
        <taxon>Pseudomonadati</taxon>
        <taxon>Spirochaetota</taxon>
        <taxon>Spirochaetia</taxon>
        <taxon>Leptospirales</taxon>
        <taxon>Leptospiraceae</taxon>
        <taxon>Leptospira</taxon>
    </lineage>
</organism>
<dbReference type="AlphaFoldDB" id="M6VS68"/>
<sequence>MDLFEVNFENTLTTWTHENGTKINGGFFNDIEVIANCAKPRIVGFFERISHSKF</sequence>
<dbReference type="EMBL" id="AKWD02000057">
    <property type="protein sequence ID" value="EMO52438.1"/>
    <property type="molecule type" value="Genomic_DNA"/>
</dbReference>
<evidence type="ECO:0000313" key="2">
    <source>
        <dbReference type="Proteomes" id="UP000012112"/>
    </source>
</evidence>
<proteinExistence type="predicted"/>
<protein>
    <submittedName>
        <fullName evidence="1">Uncharacterized protein</fullName>
    </submittedName>
</protein>
<accession>M6VS68</accession>
<dbReference type="Proteomes" id="UP000012112">
    <property type="component" value="Unassembled WGS sequence"/>
</dbReference>
<gene>
    <name evidence="1" type="ORF">LEP1GSC172_0362</name>
</gene>